<evidence type="ECO:0000259" key="16">
    <source>
        <dbReference type="PROSITE" id="PS50004"/>
    </source>
</evidence>
<dbReference type="InterPro" id="IPR000008">
    <property type="entry name" value="C2_dom"/>
</dbReference>
<dbReference type="AlphaFoldDB" id="A0A151J6C7"/>
<evidence type="ECO:0000256" key="9">
    <source>
        <dbReference type="ARBA" id="ARBA00022824"/>
    </source>
</evidence>
<dbReference type="Pfam" id="PF17047">
    <property type="entry name" value="SMP_LBD"/>
    <property type="match status" value="1"/>
</dbReference>
<evidence type="ECO:0000256" key="15">
    <source>
        <dbReference type="SAM" id="Phobius"/>
    </source>
</evidence>
<keyword evidence="9" id="KW-0256">Endoplasmic reticulum</keyword>
<keyword evidence="14 15" id="KW-0472">Membrane</keyword>
<dbReference type="SMART" id="SM00239">
    <property type="entry name" value="C2"/>
    <property type="match status" value="3"/>
</dbReference>
<dbReference type="SUPFAM" id="SSF49562">
    <property type="entry name" value="C2 domain (Calcium/lipid-binding domain, CaLB)"/>
    <property type="match status" value="4"/>
</dbReference>
<dbReference type="CDD" id="cd21670">
    <property type="entry name" value="SMP_ESyt"/>
    <property type="match status" value="1"/>
</dbReference>
<keyword evidence="7" id="KW-0479">Metal-binding</keyword>
<evidence type="ECO:0000313" key="18">
    <source>
        <dbReference type="EMBL" id="KYN18769.1"/>
    </source>
</evidence>
<dbReference type="PANTHER" id="PTHR45761">
    <property type="entry name" value="EXTENDED SYNAPTOTAGMIN-LIKE PROTEIN 2, ISOFORM C"/>
    <property type="match status" value="1"/>
</dbReference>
<keyword evidence="8" id="KW-0677">Repeat</keyword>
<evidence type="ECO:0000256" key="1">
    <source>
        <dbReference type="ARBA" id="ARBA00004202"/>
    </source>
</evidence>
<keyword evidence="13" id="KW-0446">Lipid-binding</keyword>
<dbReference type="InterPro" id="IPR037752">
    <property type="entry name" value="C2C_KIAA1228"/>
</dbReference>
<organism evidence="18 19">
    <name type="scientific">Trachymyrmex cornetzi</name>
    <dbReference type="NCBI Taxonomy" id="471704"/>
    <lineage>
        <taxon>Eukaryota</taxon>
        <taxon>Metazoa</taxon>
        <taxon>Ecdysozoa</taxon>
        <taxon>Arthropoda</taxon>
        <taxon>Hexapoda</taxon>
        <taxon>Insecta</taxon>
        <taxon>Pterygota</taxon>
        <taxon>Neoptera</taxon>
        <taxon>Endopterygota</taxon>
        <taxon>Hymenoptera</taxon>
        <taxon>Apocrita</taxon>
        <taxon>Aculeata</taxon>
        <taxon>Formicoidea</taxon>
        <taxon>Formicidae</taxon>
        <taxon>Myrmicinae</taxon>
        <taxon>Trachymyrmex</taxon>
    </lineage>
</organism>
<name>A0A151J6C7_9HYME</name>
<dbReference type="CDD" id="cd04030">
    <property type="entry name" value="C2C_KIAA1228"/>
    <property type="match status" value="1"/>
</dbReference>
<dbReference type="InterPro" id="IPR039010">
    <property type="entry name" value="Synaptotagmin_SMP"/>
</dbReference>
<dbReference type="EMBL" id="KQ979863">
    <property type="protein sequence ID" value="KYN18769.1"/>
    <property type="molecule type" value="Genomic_DNA"/>
</dbReference>
<protein>
    <submittedName>
        <fullName evidence="18">Extended synaptotagmin-2</fullName>
    </submittedName>
</protein>
<evidence type="ECO:0000256" key="2">
    <source>
        <dbReference type="ARBA" id="ARBA00004477"/>
    </source>
</evidence>
<keyword evidence="5" id="KW-1003">Cell membrane</keyword>
<dbReference type="GO" id="GO:0005544">
    <property type="term" value="F:calcium-dependent phospholipid binding"/>
    <property type="evidence" value="ECO:0007669"/>
    <property type="project" value="TreeGrafter"/>
</dbReference>
<dbReference type="Proteomes" id="UP000078492">
    <property type="component" value="Unassembled WGS sequence"/>
</dbReference>
<keyword evidence="19" id="KW-1185">Reference proteome</keyword>
<evidence type="ECO:0000256" key="10">
    <source>
        <dbReference type="ARBA" id="ARBA00022837"/>
    </source>
</evidence>
<keyword evidence="12" id="KW-0445">Lipid transport</keyword>
<feature type="domain" description="C2" evidence="16">
    <location>
        <begin position="275"/>
        <end position="402"/>
    </location>
</feature>
<dbReference type="GO" id="GO:0031210">
    <property type="term" value="F:phosphatidylcholine binding"/>
    <property type="evidence" value="ECO:0007669"/>
    <property type="project" value="TreeGrafter"/>
</dbReference>
<dbReference type="InterPro" id="IPR035892">
    <property type="entry name" value="C2_domain_sf"/>
</dbReference>
<evidence type="ECO:0000313" key="19">
    <source>
        <dbReference type="Proteomes" id="UP000078492"/>
    </source>
</evidence>
<evidence type="ECO:0000256" key="4">
    <source>
        <dbReference type="ARBA" id="ARBA00022448"/>
    </source>
</evidence>
<keyword evidence="10" id="KW-0106">Calcium</keyword>
<dbReference type="GO" id="GO:0061817">
    <property type="term" value="P:endoplasmic reticulum-plasma membrane tethering"/>
    <property type="evidence" value="ECO:0007669"/>
    <property type="project" value="InterPro"/>
</dbReference>
<dbReference type="GO" id="GO:0005789">
    <property type="term" value="C:endoplasmic reticulum membrane"/>
    <property type="evidence" value="ECO:0007669"/>
    <property type="project" value="UniProtKB-SubCell"/>
</dbReference>
<comment type="subcellular location">
    <subcellularLocation>
        <location evidence="1">Cell membrane</location>
        <topology evidence="1">Peripheral membrane protein</topology>
    </subcellularLocation>
    <subcellularLocation>
        <location evidence="2">Endoplasmic reticulum membrane</location>
        <topology evidence="2">Multi-pass membrane protein</topology>
    </subcellularLocation>
</comment>
<evidence type="ECO:0000256" key="6">
    <source>
        <dbReference type="ARBA" id="ARBA00022692"/>
    </source>
</evidence>
<feature type="domain" description="SMP-LTD" evidence="17">
    <location>
        <begin position="105"/>
        <end position="284"/>
    </location>
</feature>
<proteinExistence type="inferred from homology"/>
<dbReference type="GO" id="GO:0005509">
    <property type="term" value="F:calcium ion binding"/>
    <property type="evidence" value="ECO:0007669"/>
    <property type="project" value="TreeGrafter"/>
</dbReference>
<dbReference type="InterPro" id="IPR031468">
    <property type="entry name" value="SMP_LBD"/>
</dbReference>
<dbReference type="Pfam" id="PF00168">
    <property type="entry name" value="C2"/>
    <property type="match status" value="4"/>
</dbReference>
<evidence type="ECO:0000256" key="12">
    <source>
        <dbReference type="ARBA" id="ARBA00023055"/>
    </source>
</evidence>
<dbReference type="GO" id="GO:0006869">
    <property type="term" value="P:lipid transport"/>
    <property type="evidence" value="ECO:0007669"/>
    <property type="project" value="UniProtKB-KW"/>
</dbReference>
<dbReference type="GO" id="GO:0005886">
    <property type="term" value="C:plasma membrane"/>
    <property type="evidence" value="ECO:0007669"/>
    <property type="project" value="UniProtKB-SubCell"/>
</dbReference>
<feature type="domain" description="C2" evidence="16">
    <location>
        <begin position="797"/>
        <end position="922"/>
    </location>
</feature>
<keyword evidence="11 15" id="KW-1133">Transmembrane helix</keyword>
<gene>
    <name evidence="18" type="ORF">ALC57_08927</name>
</gene>
<evidence type="ECO:0000256" key="5">
    <source>
        <dbReference type="ARBA" id="ARBA00022475"/>
    </source>
</evidence>
<dbReference type="InterPro" id="IPR037749">
    <property type="entry name" value="Ext_Synaptotagmin_C2B"/>
</dbReference>
<accession>A0A151J6C7</accession>
<evidence type="ECO:0000256" key="13">
    <source>
        <dbReference type="ARBA" id="ARBA00023121"/>
    </source>
</evidence>
<feature type="transmembrane region" description="Helical" evidence="15">
    <location>
        <begin position="47"/>
        <end position="65"/>
    </location>
</feature>
<evidence type="ECO:0000259" key="17">
    <source>
        <dbReference type="PROSITE" id="PS51847"/>
    </source>
</evidence>
<reference evidence="18 19" key="1">
    <citation type="submission" date="2015-09" db="EMBL/GenBank/DDBJ databases">
        <title>Trachymyrmex cornetzi WGS genome.</title>
        <authorList>
            <person name="Nygaard S."/>
            <person name="Hu H."/>
            <person name="Boomsma J."/>
            <person name="Zhang G."/>
        </authorList>
    </citation>
    <scope>NUCLEOTIDE SEQUENCE [LARGE SCALE GENOMIC DNA]</scope>
    <source>
        <strain evidence="18">Tcor2-1</strain>
        <tissue evidence="18">Whole body</tissue>
    </source>
</reference>
<dbReference type="GO" id="GO:0035091">
    <property type="term" value="F:phosphatidylinositol binding"/>
    <property type="evidence" value="ECO:0007669"/>
    <property type="project" value="TreeGrafter"/>
</dbReference>
<dbReference type="GO" id="GO:0008429">
    <property type="term" value="F:phosphatidylethanolamine binding"/>
    <property type="evidence" value="ECO:0007669"/>
    <property type="project" value="TreeGrafter"/>
</dbReference>
<dbReference type="STRING" id="471704.A0A151J6C7"/>
<evidence type="ECO:0000256" key="3">
    <source>
        <dbReference type="ARBA" id="ARBA00005867"/>
    </source>
</evidence>
<evidence type="ECO:0000256" key="8">
    <source>
        <dbReference type="ARBA" id="ARBA00022737"/>
    </source>
</evidence>
<dbReference type="PROSITE" id="PS51847">
    <property type="entry name" value="SMP"/>
    <property type="match status" value="1"/>
</dbReference>
<dbReference type="InterPro" id="IPR051634">
    <property type="entry name" value="Extended_Synaptotagmin"/>
</dbReference>
<dbReference type="FunFam" id="2.60.40.150:FF:000025">
    <property type="entry name" value="Extended synaptotagmin 2"/>
    <property type="match status" value="1"/>
</dbReference>
<dbReference type="FunFam" id="2.60.40.150:FF:000093">
    <property type="entry name" value="Extended synaptotagmin 3"/>
    <property type="match status" value="1"/>
</dbReference>
<sequence>MEGETENNSLNKDSKPTTWPYMNVSSLTISFLTKLAAAGIIWGWGYFNYSIAWLIAPIAFSVWKAERKRDNELRTITAQASVLAKEKELIISRMNELPSWVYFPDFDRAEWLNRILYKVWPSMNQFVRQLCKQSIEPSIVEKLTEYKIKGFQFDRLVLGRIPPKIYGIKVYDKNTSRNEIILDADIMYAGDCDITFFVGNIKGGIKDFQIHGLVRVVMKPMLPMMPLIGGVQIFYLNVPTINFNLVGVADVLDLPGFNEILRKTIVEQISAIVVLPNKIIIPLSEEIPMESLKIPEPEGVLRIHVVEAKHLMKKDIGVLGKGKSDPYAVINVGAQEFRTKIIDNTVNPKWDYWCECAVTSAIAQQLTVLLWDYDDTKGDESLGRKPVTFMFVIQYNIDTQAMISSCNMQEAVVSLWDWDPNVPGVQYDDFLGRLNEAMFAYASLIKMYRQIWMLYFKHVSFSHVIFFIVEEGLGAYNTVVAQLFDKDNAGQDDPLGRATIEVNRIKKKGTIDTWVSLEQAKHGMVHLRLTWLQFSKEPADLRAALVETQELRVTSMSTALLTVYIDSAKNLPCIRGNKQPDVYLEASVGGKTERTATVPRSCDPVWERGFTFLVSNPETGVLHIKIIDEKTAMTVGEMSYNLSLLLEKSNLEVMQQPYDLQKAEVDSKLVLSMTLNILKYEQPEPTSEEDEDDHDINELNRRIERQESTTSNVLSSSEIEIYYFLIVPPSPLKKQPSKESVNSQPRSTGSAAALLPEEPAAVEEELILSNSAASSFTGSPQLIHRNPSIMSSSGESKLGRIQLTIRYSTQRQKLSIFVHRVANLPLPQNDPHNIPDPYVKLYILPDKHKETKRKTAVIKDNCNPQFDEQFEYVVSQGDLNTRVLEVSVCTQKGWLSTGSNVMGQVHLKLSEINISKTVTSWYDLQPEIKD</sequence>
<dbReference type="Gene3D" id="2.60.40.150">
    <property type="entry name" value="C2 domain"/>
    <property type="match status" value="4"/>
</dbReference>
<feature type="domain" description="C2" evidence="16">
    <location>
        <begin position="537"/>
        <end position="658"/>
    </location>
</feature>
<keyword evidence="4" id="KW-0813">Transport</keyword>
<dbReference type="PROSITE" id="PS50004">
    <property type="entry name" value="C2"/>
    <property type="match status" value="3"/>
</dbReference>
<evidence type="ECO:0000256" key="11">
    <source>
        <dbReference type="ARBA" id="ARBA00022989"/>
    </source>
</evidence>
<dbReference type="PANTHER" id="PTHR45761:SF1">
    <property type="entry name" value="EXTENDED SYNAPTOTAGMIN-LIKE PROTEIN 2, ISOFORM C"/>
    <property type="match status" value="1"/>
</dbReference>
<evidence type="ECO:0000256" key="7">
    <source>
        <dbReference type="ARBA" id="ARBA00022723"/>
    </source>
</evidence>
<comment type="similarity">
    <text evidence="3">Belongs to the extended synaptotagmin family.</text>
</comment>
<keyword evidence="6 15" id="KW-0812">Transmembrane</keyword>
<evidence type="ECO:0000256" key="14">
    <source>
        <dbReference type="ARBA" id="ARBA00023136"/>
    </source>
</evidence>
<dbReference type="CDD" id="cd04050">
    <property type="entry name" value="C2B_Synaptotagmin-like"/>
    <property type="match status" value="1"/>
</dbReference>